<gene>
    <name evidence="1" type="ORF">EV644_111207</name>
</gene>
<proteinExistence type="predicted"/>
<accession>A0ABY2BG03</accession>
<evidence type="ECO:0000313" key="2">
    <source>
        <dbReference type="Proteomes" id="UP000295818"/>
    </source>
</evidence>
<dbReference type="EMBL" id="SLWM01000011">
    <property type="protein sequence ID" value="TCO18969.1"/>
    <property type="molecule type" value="Genomic_DNA"/>
</dbReference>
<keyword evidence="2" id="KW-1185">Reference proteome</keyword>
<dbReference type="Proteomes" id="UP000295818">
    <property type="component" value="Unassembled WGS sequence"/>
</dbReference>
<evidence type="ECO:0000313" key="1">
    <source>
        <dbReference type="EMBL" id="TCO18969.1"/>
    </source>
</evidence>
<protein>
    <submittedName>
        <fullName evidence="1">Uncharacterized protein</fullName>
    </submittedName>
</protein>
<reference evidence="1 2" key="1">
    <citation type="journal article" date="2015" name="Stand. Genomic Sci.">
        <title>Genomic Encyclopedia of Bacterial and Archaeal Type Strains, Phase III: the genomes of soil and plant-associated and newly described type strains.</title>
        <authorList>
            <person name="Whitman W.B."/>
            <person name="Woyke T."/>
            <person name="Klenk H.P."/>
            <person name="Zhou Y."/>
            <person name="Lilburn T.G."/>
            <person name="Beck B.J."/>
            <person name="De Vos P."/>
            <person name="Vandamme P."/>
            <person name="Eisen J.A."/>
            <person name="Garrity G."/>
            <person name="Hugenholtz P."/>
            <person name="Kyrpides N.C."/>
        </authorList>
    </citation>
    <scope>NUCLEOTIDE SEQUENCE [LARGE SCALE GENOMIC DNA]</scope>
    <source>
        <strain evidence="1 2">VKM Ac-2538</strain>
    </source>
</reference>
<comment type="caution">
    <text evidence="1">The sequence shown here is derived from an EMBL/GenBank/DDBJ whole genome shotgun (WGS) entry which is preliminary data.</text>
</comment>
<organism evidence="1 2">
    <name type="scientific">Kribbella orskensis</name>
    <dbReference type="NCBI Taxonomy" id="2512216"/>
    <lineage>
        <taxon>Bacteria</taxon>
        <taxon>Bacillati</taxon>
        <taxon>Actinomycetota</taxon>
        <taxon>Actinomycetes</taxon>
        <taxon>Propionibacteriales</taxon>
        <taxon>Kribbellaceae</taxon>
        <taxon>Kribbella</taxon>
    </lineage>
</organism>
<name>A0ABY2BG03_9ACTN</name>
<sequence length="34" mass="3519">MPTTHPARRVLSAAAGGRRQTGGIVRIAGCQELS</sequence>